<proteinExistence type="predicted"/>
<gene>
    <name evidence="2" type="ORF">DYB25_003145</name>
    <name evidence="4" type="ORF">DYB26_003093</name>
    <name evidence="5" type="ORF">DYB31_008579</name>
    <name evidence="1" type="ORF">DYB36_011568</name>
    <name evidence="6" type="ORF">DYB37_011102</name>
    <name evidence="3" type="ORF">DYB38_010182</name>
</gene>
<dbReference type="Proteomes" id="UP000265716">
    <property type="component" value="Unassembled WGS sequence"/>
</dbReference>
<evidence type="ECO:0000313" key="12">
    <source>
        <dbReference type="Proteomes" id="UP000286510"/>
    </source>
</evidence>
<evidence type="ECO:0000313" key="2">
    <source>
        <dbReference type="EMBL" id="RHY16301.1"/>
    </source>
</evidence>
<dbReference type="EMBL" id="QUTH01000117">
    <property type="protein sequence ID" value="RHZ34917.1"/>
    <property type="molecule type" value="Genomic_DNA"/>
</dbReference>
<evidence type="ECO:0000313" key="3">
    <source>
        <dbReference type="EMBL" id="RHY41762.1"/>
    </source>
</evidence>
<name>A0A396ZUV3_APHAT</name>
<dbReference type="EMBL" id="QUSZ01009534">
    <property type="protein sequence ID" value="RHX98991.1"/>
    <property type="molecule type" value="Genomic_DNA"/>
</dbReference>
<dbReference type="EMBL" id="QUTE01010813">
    <property type="protein sequence ID" value="RHZ12109.1"/>
    <property type="molecule type" value="Genomic_DNA"/>
</dbReference>
<dbReference type="Proteomes" id="UP000265427">
    <property type="component" value="Unassembled WGS sequence"/>
</dbReference>
<evidence type="ECO:0000313" key="1">
    <source>
        <dbReference type="EMBL" id="RHX98991.1"/>
    </source>
</evidence>
<organism evidence="1 7">
    <name type="scientific">Aphanomyces astaci</name>
    <name type="common">Crayfish plague agent</name>
    <dbReference type="NCBI Taxonomy" id="112090"/>
    <lineage>
        <taxon>Eukaryota</taxon>
        <taxon>Sar</taxon>
        <taxon>Stramenopiles</taxon>
        <taxon>Oomycota</taxon>
        <taxon>Saprolegniomycetes</taxon>
        <taxon>Saprolegniales</taxon>
        <taxon>Verrucalvaceae</taxon>
        <taxon>Aphanomyces</taxon>
    </lineage>
</organism>
<dbReference type="AlphaFoldDB" id="A0A396ZUV3"/>
<dbReference type="VEuPathDB" id="FungiDB:H257_14833"/>
<dbReference type="EMBL" id="QUTF01018252">
    <property type="protein sequence ID" value="RHZ02555.1"/>
    <property type="molecule type" value="Genomic_DNA"/>
</dbReference>
<dbReference type="EMBL" id="QUTC01009204">
    <property type="protein sequence ID" value="RHY41762.1"/>
    <property type="molecule type" value="Genomic_DNA"/>
</dbReference>
<comment type="caution">
    <text evidence="1">The sequence shown here is derived from an EMBL/GenBank/DDBJ whole genome shotgun (WGS) entry which is preliminary data.</text>
</comment>
<evidence type="ECO:0000313" key="10">
    <source>
        <dbReference type="Proteomes" id="UP000266239"/>
    </source>
</evidence>
<dbReference type="Proteomes" id="UP000286510">
    <property type="component" value="Unassembled WGS sequence"/>
</dbReference>
<dbReference type="Proteomes" id="UP000285430">
    <property type="component" value="Unassembled WGS sequence"/>
</dbReference>
<evidence type="ECO:0000313" key="7">
    <source>
        <dbReference type="Proteomes" id="UP000265427"/>
    </source>
</evidence>
<evidence type="ECO:0000313" key="5">
    <source>
        <dbReference type="EMBL" id="RHZ12109.1"/>
    </source>
</evidence>
<protein>
    <submittedName>
        <fullName evidence="1">Uncharacterized protein</fullName>
    </submittedName>
</protein>
<reference evidence="7 8" key="1">
    <citation type="submission" date="2018-08" db="EMBL/GenBank/DDBJ databases">
        <title>Aphanomyces genome sequencing and annotation.</title>
        <authorList>
            <person name="Minardi D."/>
            <person name="Oidtmann B."/>
            <person name="Van Der Giezen M."/>
            <person name="Studholme D.J."/>
        </authorList>
    </citation>
    <scope>NUCLEOTIDE SEQUENCE [LARGE SCALE GENOMIC DNA]</scope>
    <source>
        <strain evidence="5 9">197901</strain>
        <strain evidence="6 11">Da</strain>
        <strain evidence="4 12">FDL457</strain>
        <strain evidence="1 7">Kv</strain>
        <strain evidence="3 8">SA</strain>
        <strain evidence="2 10">Yx</strain>
    </source>
</reference>
<sequence length="89" mass="10115">MAPCLPYNNCQLIRSLCMALNPSEQEVSTSFDTTRGLFDQLCGETSAKRVRRDGHLKITTLVRLLRQLEPSKTLRVFKKCNRSEQRAGS</sequence>
<evidence type="ECO:0000313" key="9">
    <source>
        <dbReference type="Proteomes" id="UP000266196"/>
    </source>
</evidence>
<dbReference type="Proteomes" id="UP000266239">
    <property type="component" value="Unassembled WGS sequence"/>
</dbReference>
<dbReference type="EMBL" id="QUTA01005312">
    <property type="protein sequence ID" value="RHY16301.1"/>
    <property type="molecule type" value="Genomic_DNA"/>
</dbReference>
<evidence type="ECO:0000313" key="8">
    <source>
        <dbReference type="Proteomes" id="UP000265716"/>
    </source>
</evidence>
<dbReference type="Proteomes" id="UP000266196">
    <property type="component" value="Unassembled WGS sequence"/>
</dbReference>
<evidence type="ECO:0000313" key="4">
    <source>
        <dbReference type="EMBL" id="RHZ02555.1"/>
    </source>
</evidence>
<evidence type="ECO:0000313" key="11">
    <source>
        <dbReference type="Proteomes" id="UP000285430"/>
    </source>
</evidence>
<evidence type="ECO:0000313" key="6">
    <source>
        <dbReference type="EMBL" id="RHZ34917.1"/>
    </source>
</evidence>
<accession>A0A396ZUV3</accession>